<gene>
    <name evidence="1" type="primary">ATG20_2</name>
    <name evidence="1" type="ORF">DSO57_1019089</name>
</gene>
<reference evidence="1" key="1">
    <citation type="submission" date="2022-04" db="EMBL/GenBank/DDBJ databases">
        <title>Genome of the entomopathogenic fungus Entomophthora muscae.</title>
        <authorList>
            <person name="Elya C."/>
            <person name="Lovett B.R."/>
            <person name="Lee E."/>
            <person name="Macias A.M."/>
            <person name="Hajek A.E."/>
            <person name="De Bivort B.L."/>
            <person name="Kasson M.T."/>
            <person name="De Fine Licht H.H."/>
            <person name="Stajich J.E."/>
        </authorList>
    </citation>
    <scope>NUCLEOTIDE SEQUENCE</scope>
    <source>
        <strain evidence="1">Berkeley</strain>
    </source>
</reference>
<organism evidence="1 2">
    <name type="scientific">Entomophthora muscae</name>
    <dbReference type="NCBI Taxonomy" id="34485"/>
    <lineage>
        <taxon>Eukaryota</taxon>
        <taxon>Fungi</taxon>
        <taxon>Fungi incertae sedis</taxon>
        <taxon>Zoopagomycota</taxon>
        <taxon>Entomophthoromycotina</taxon>
        <taxon>Entomophthoromycetes</taxon>
        <taxon>Entomophthorales</taxon>
        <taxon>Entomophthoraceae</taxon>
        <taxon>Entomophthora</taxon>
    </lineage>
</organism>
<accession>A0ACC2TES9</accession>
<keyword evidence="2" id="KW-1185">Reference proteome</keyword>
<proteinExistence type="predicted"/>
<dbReference type="EMBL" id="QTSX02002925">
    <property type="protein sequence ID" value="KAJ9073195.1"/>
    <property type="molecule type" value="Genomic_DNA"/>
</dbReference>
<comment type="caution">
    <text evidence="1">The sequence shown here is derived from an EMBL/GenBank/DDBJ whole genome shotgun (WGS) entry which is preliminary data.</text>
</comment>
<evidence type="ECO:0000313" key="1">
    <source>
        <dbReference type="EMBL" id="KAJ9073195.1"/>
    </source>
</evidence>
<dbReference type="Proteomes" id="UP001165960">
    <property type="component" value="Unassembled WGS sequence"/>
</dbReference>
<evidence type="ECO:0000313" key="2">
    <source>
        <dbReference type="Proteomes" id="UP001165960"/>
    </source>
</evidence>
<name>A0ACC2TES9_9FUNG</name>
<protein>
    <submittedName>
        <fullName evidence="1">Sorting nexin, cytoplasm-to-vacuole targeting pathway/endosomal sorting</fullName>
    </submittedName>
</protein>
<sequence length="128" mass="14807">MPDIYSANYSTPGMSASTHETPQNQFCSHLNCQCRKNSEMDLPIILLTTFNFSTYEARRRYSEFESLRDALAKLYPTVLVPPIPDKHSIAQYATKHTRAKEDMHIIEKRKRIASILSQQNRRSPNPCF</sequence>